<dbReference type="FunFam" id="3.10.20.30:FF:000014">
    <property type="entry name" value="Ferredoxin"/>
    <property type="match status" value="1"/>
</dbReference>
<evidence type="ECO:0000256" key="7">
    <source>
        <dbReference type="ARBA" id="ARBA00022448"/>
    </source>
</evidence>
<dbReference type="EMBL" id="JAAGAX010000003">
    <property type="protein sequence ID" value="KAF2319870.1"/>
    <property type="molecule type" value="Genomic_DNA"/>
</dbReference>
<keyword evidence="11" id="KW-0479">Metal-binding</keyword>
<dbReference type="PROSITE" id="PS00197">
    <property type="entry name" value="2FE2S_FER_1"/>
    <property type="match status" value="1"/>
</dbReference>
<keyword evidence="12" id="KW-0732">Signal</keyword>
<evidence type="ECO:0000256" key="15">
    <source>
        <dbReference type="ARBA" id="ARBA00022989"/>
    </source>
</evidence>
<name>A0A6A6N2I4_HEVBR</name>
<dbReference type="GO" id="GO:0000139">
    <property type="term" value="C:Golgi membrane"/>
    <property type="evidence" value="ECO:0007669"/>
    <property type="project" value="UniProtKB-SubCell"/>
</dbReference>
<dbReference type="InterPro" id="IPR006058">
    <property type="entry name" value="2Fe2S_fd_BS"/>
</dbReference>
<evidence type="ECO:0000256" key="8">
    <source>
        <dbReference type="ARBA" id="ARBA00022528"/>
    </source>
</evidence>
<sequence length="673" mass="75785">MAFDLVMVIAGLVYQQDDPVTLWVNKAGPYNNPQETYNYYSFHFAIRLAVLHTNGVALVREVEKGTICSLELDEAKVKQLRMQLRITTVEFFMDDLPLWGFVGELHPDKNSDNGKHVLYTHKSILVKYNKDQIIHVNLTQEGPKPLEAGRILDMTYSIKWMSTNVTFARRFDVYLDYPFFEHQIHWFSIFNSFMMVIFLTGLVSMILMRTLRNDYAKYAREDDDLDSLERDVSEESGWKLVHGDVFRPPRNLVLLSALVGTGAQLALLVLLVILLAIVGTLYIGRGAIVTTFIVCYALTSFITGYVSGGMYSRHGGKNWIKSMILTATLFPFMCFGIGFILNTIAIFYGSLAAIPFGTMVVIFIIWAFISFPLALLGTVVGRNWSGAPNNPCRVKTIPRPIPEKKWYLTPSVVSLMGGLLPFGSIFIEMYFVFTSFWNYKVYYVYGFMLLVFLILIIVTVCVTIVGTYFLLNAENYHWQWTSFFSAASTAVYVYLYSIYYYHVKTKMFGFFQTSFYFGYTLMFCLGLGILCATLSSAIFSTSFTRRQSVTSLRALPNVGQAMFGLKSSRGGRFKAMATYKVKAITPEGEVEVECPDDVYILDAFEEAGVDLPYSCRAGSCSSCAGKIVAGTLDQSDGSFLDDDQIEAGWVLTCVAFPQSDVVVETHKEAELTG</sequence>
<keyword evidence="17" id="KW-0411">Iron-sulfur</keyword>
<protein>
    <recommendedName>
        <fullName evidence="21">Transmembrane 9 superfamily member</fullName>
    </recommendedName>
</protein>
<dbReference type="CDD" id="cd00207">
    <property type="entry name" value="fer2"/>
    <property type="match status" value="1"/>
</dbReference>
<dbReference type="GO" id="GO:0072657">
    <property type="term" value="P:protein localization to membrane"/>
    <property type="evidence" value="ECO:0007669"/>
    <property type="project" value="TreeGrafter"/>
</dbReference>
<proteinExistence type="inferred from homology"/>
<dbReference type="Gene3D" id="3.10.20.30">
    <property type="match status" value="1"/>
</dbReference>
<feature type="transmembrane region" description="Helical" evidence="21">
    <location>
        <begin position="445"/>
        <end position="471"/>
    </location>
</feature>
<dbReference type="GO" id="GO:0051537">
    <property type="term" value="F:2 iron, 2 sulfur cluster binding"/>
    <property type="evidence" value="ECO:0007669"/>
    <property type="project" value="UniProtKB-KW"/>
</dbReference>
<feature type="transmembrane region" description="Helical" evidence="21">
    <location>
        <begin position="186"/>
        <end position="208"/>
    </location>
</feature>
<reference evidence="23 24" key="1">
    <citation type="journal article" date="2020" name="Mol. Plant">
        <title>The Chromosome-Based Rubber Tree Genome Provides New Insights into Spurge Genome Evolution and Rubber Biosynthesis.</title>
        <authorList>
            <person name="Liu J."/>
            <person name="Shi C."/>
            <person name="Shi C.C."/>
            <person name="Li W."/>
            <person name="Zhang Q.J."/>
            <person name="Zhang Y."/>
            <person name="Li K."/>
            <person name="Lu H.F."/>
            <person name="Shi C."/>
            <person name="Zhu S.T."/>
            <person name="Xiao Z.Y."/>
            <person name="Nan H."/>
            <person name="Yue Y."/>
            <person name="Zhu X.G."/>
            <person name="Wu Y."/>
            <person name="Hong X.N."/>
            <person name="Fan G.Y."/>
            <person name="Tong Y."/>
            <person name="Zhang D."/>
            <person name="Mao C.L."/>
            <person name="Liu Y.L."/>
            <person name="Hao S.J."/>
            <person name="Liu W.Q."/>
            <person name="Lv M.Q."/>
            <person name="Zhang H.B."/>
            <person name="Liu Y."/>
            <person name="Hu-Tang G.R."/>
            <person name="Wang J.P."/>
            <person name="Wang J.H."/>
            <person name="Sun Y.H."/>
            <person name="Ni S.B."/>
            <person name="Chen W.B."/>
            <person name="Zhang X.C."/>
            <person name="Jiao Y.N."/>
            <person name="Eichler E.E."/>
            <person name="Li G.H."/>
            <person name="Liu X."/>
            <person name="Gao L.Z."/>
        </authorList>
    </citation>
    <scope>NUCLEOTIDE SEQUENCE [LARGE SCALE GENOMIC DNA]</scope>
    <source>
        <strain evidence="24">cv. GT1</strain>
        <tissue evidence="23">Leaf</tissue>
    </source>
</reference>
<evidence type="ECO:0000256" key="19">
    <source>
        <dbReference type="ARBA" id="ARBA00023136"/>
    </source>
</evidence>
<dbReference type="GO" id="GO:0005802">
    <property type="term" value="C:trans-Golgi network"/>
    <property type="evidence" value="ECO:0007669"/>
    <property type="project" value="TreeGrafter"/>
</dbReference>
<dbReference type="PANTHER" id="PTHR10766">
    <property type="entry name" value="TRANSMEMBRANE 9 SUPERFAMILY PROTEIN"/>
    <property type="match status" value="1"/>
</dbReference>
<keyword evidence="8" id="KW-0150">Chloroplast</keyword>
<evidence type="ECO:0000256" key="2">
    <source>
        <dbReference type="ARBA" id="ARBA00004229"/>
    </source>
</evidence>
<feature type="transmembrane region" description="Helical" evidence="21">
    <location>
        <begin position="515"/>
        <end position="539"/>
    </location>
</feature>
<feature type="transmembrane region" description="Helical" evidence="21">
    <location>
        <begin position="323"/>
        <end position="348"/>
    </location>
</feature>
<evidence type="ECO:0000256" key="14">
    <source>
        <dbReference type="ARBA" id="ARBA00022982"/>
    </source>
</evidence>
<dbReference type="GO" id="GO:0010008">
    <property type="term" value="C:endosome membrane"/>
    <property type="evidence" value="ECO:0007669"/>
    <property type="project" value="UniProtKB-SubCell"/>
</dbReference>
<dbReference type="InterPro" id="IPR010241">
    <property type="entry name" value="Fd_pln"/>
</dbReference>
<comment type="function">
    <text evidence="1">Ferredoxins are iron-sulfur proteins that transfer electrons in a wide variety of metabolic reactions.</text>
</comment>
<dbReference type="Proteomes" id="UP000467840">
    <property type="component" value="Chromosome 10"/>
</dbReference>
<dbReference type="Pfam" id="PF02990">
    <property type="entry name" value="EMP70"/>
    <property type="match status" value="1"/>
</dbReference>
<dbReference type="InterPro" id="IPR012675">
    <property type="entry name" value="Beta-grasp_dom_sf"/>
</dbReference>
<evidence type="ECO:0000313" key="24">
    <source>
        <dbReference type="Proteomes" id="UP000467840"/>
    </source>
</evidence>
<comment type="subcellular location">
    <subcellularLocation>
        <location evidence="3">Endosome membrane</location>
        <topology evidence="3">Multi-pass membrane protein</topology>
    </subcellularLocation>
    <subcellularLocation>
        <location evidence="4">Golgi apparatus membrane</location>
        <topology evidence="4">Multi-pass membrane protein</topology>
    </subcellularLocation>
    <subcellularLocation>
        <location evidence="2">Plastid</location>
        <location evidence="2">Chloroplast</location>
    </subcellularLocation>
</comment>
<keyword evidence="16" id="KW-0408">Iron</keyword>
<keyword evidence="13" id="KW-0967">Endosome</keyword>
<evidence type="ECO:0000256" key="21">
    <source>
        <dbReference type="RuleBase" id="RU363079"/>
    </source>
</evidence>
<evidence type="ECO:0000256" key="13">
    <source>
        <dbReference type="ARBA" id="ARBA00022753"/>
    </source>
</evidence>
<feature type="domain" description="2Fe-2S ferredoxin-type" evidence="22">
    <location>
        <begin position="579"/>
        <end position="669"/>
    </location>
</feature>
<gene>
    <name evidence="23" type="ORF">GH714_019871</name>
</gene>
<keyword evidence="18" id="KW-0333">Golgi apparatus</keyword>
<dbReference type="InterPro" id="IPR036259">
    <property type="entry name" value="MFS_trans_sf"/>
</dbReference>
<keyword evidence="15 21" id="KW-1133">Transmembrane helix</keyword>
<dbReference type="NCBIfam" id="TIGR02008">
    <property type="entry name" value="fdx_plant"/>
    <property type="match status" value="1"/>
</dbReference>
<evidence type="ECO:0000256" key="9">
    <source>
        <dbReference type="ARBA" id="ARBA00022692"/>
    </source>
</evidence>
<dbReference type="PANTHER" id="PTHR10766:SF41">
    <property type="entry name" value="TRANSMEMBRANE 9 SUPERFAMILY MEMBER 3"/>
    <property type="match status" value="1"/>
</dbReference>
<dbReference type="GO" id="GO:0009507">
    <property type="term" value="C:chloroplast"/>
    <property type="evidence" value="ECO:0007669"/>
    <property type="project" value="UniProtKB-SubCell"/>
</dbReference>
<keyword evidence="24" id="KW-1185">Reference proteome</keyword>
<evidence type="ECO:0000256" key="17">
    <source>
        <dbReference type="ARBA" id="ARBA00023014"/>
    </source>
</evidence>
<feature type="transmembrane region" description="Helical" evidence="21">
    <location>
        <begin position="288"/>
        <end position="311"/>
    </location>
</feature>
<evidence type="ECO:0000256" key="20">
    <source>
        <dbReference type="ARBA" id="ARBA00034078"/>
    </source>
</evidence>
<keyword evidence="14" id="KW-0249">Electron transport</keyword>
<dbReference type="GO" id="GO:0009055">
    <property type="term" value="F:electron transfer activity"/>
    <property type="evidence" value="ECO:0007669"/>
    <property type="project" value="InterPro"/>
</dbReference>
<comment type="similarity">
    <text evidence="5 21">Belongs to the nonaspanin (TM9SF) (TC 9.A.2) family.</text>
</comment>
<comment type="similarity">
    <text evidence="6">Belongs to the 2Fe2S plant-type ferredoxin family.</text>
</comment>
<feature type="transmembrane region" description="Helical" evidence="21">
    <location>
        <begin position="252"/>
        <end position="282"/>
    </location>
</feature>
<evidence type="ECO:0000256" key="12">
    <source>
        <dbReference type="ARBA" id="ARBA00022729"/>
    </source>
</evidence>
<dbReference type="SUPFAM" id="SSF54292">
    <property type="entry name" value="2Fe-2S ferredoxin-like"/>
    <property type="match status" value="1"/>
</dbReference>
<dbReference type="SUPFAM" id="SSF103473">
    <property type="entry name" value="MFS general substrate transporter"/>
    <property type="match status" value="1"/>
</dbReference>
<dbReference type="GO" id="GO:0046872">
    <property type="term" value="F:metal ion binding"/>
    <property type="evidence" value="ECO:0007669"/>
    <property type="project" value="UniProtKB-KW"/>
</dbReference>
<evidence type="ECO:0000256" key="11">
    <source>
        <dbReference type="ARBA" id="ARBA00022723"/>
    </source>
</evidence>
<keyword evidence="8" id="KW-0934">Plastid</keyword>
<keyword evidence="9 21" id="KW-0812">Transmembrane</keyword>
<keyword evidence="10" id="KW-0001">2Fe-2S</keyword>
<evidence type="ECO:0000256" key="16">
    <source>
        <dbReference type="ARBA" id="ARBA00023004"/>
    </source>
</evidence>
<evidence type="ECO:0000256" key="1">
    <source>
        <dbReference type="ARBA" id="ARBA00003532"/>
    </source>
</evidence>
<dbReference type="InterPro" id="IPR001041">
    <property type="entry name" value="2Fe-2S_ferredoxin-type"/>
</dbReference>
<dbReference type="GO" id="GO:0022900">
    <property type="term" value="P:electron transport chain"/>
    <property type="evidence" value="ECO:0007669"/>
    <property type="project" value="InterPro"/>
</dbReference>
<feature type="transmembrane region" description="Helical" evidence="21">
    <location>
        <begin position="360"/>
        <end position="385"/>
    </location>
</feature>
<evidence type="ECO:0000256" key="6">
    <source>
        <dbReference type="ARBA" id="ARBA00007874"/>
    </source>
</evidence>
<organism evidence="23 24">
    <name type="scientific">Hevea brasiliensis</name>
    <name type="common">Para rubber tree</name>
    <name type="synonym">Siphonia brasiliensis</name>
    <dbReference type="NCBI Taxonomy" id="3981"/>
    <lineage>
        <taxon>Eukaryota</taxon>
        <taxon>Viridiplantae</taxon>
        <taxon>Streptophyta</taxon>
        <taxon>Embryophyta</taxon>
        <taxon>Tracheophyta</taxon>
        <taxon>Spermatophyta</taxon>
        <taxon>Magnoliopsida</taxon>
        <taxon>eudicotyledons</taxon>
        <taxon>Gunneridae</taxon>
        <taxon>Pentapetalae</taxon>
        <taxon>rosids</taxon>
        <taxon>fabids</taxon>
        <taxon>Malpighiales</taxon>
        <taxon>Euphorbiaceae</taxon>
        <taxon>Crotonoideae</taxon>
        <taxon>Micrandreae</taxon>
        <taxon>Hevea</taxon>
    </lineage>
</organism>
<evidence type="ECO:0000259" key="22">
    <source>
        <dbReference type="PROSITE" id="PS51085"/>
    </source>
</evidence>
<evidence type="ECO:0000256" key="5">
    <source>
        <dbReference type="ARBA" id="ARBA00005227"/>
    </source>
</evidence>
<comment type="cofactor">
    <cofactor evidence="20">
        <name>[2Fe-2S] cluster</name>
        <dbReference type="ChEBI" id="CHEBI:190135"/>
    </cofactor>
</comment>
<feature type="transmembrane region" description="Helical" evidence="21">
    <location>
        <begin position="483"/>
        <end position="503"/>
    </location>
</feature>
<evidence type="ECO:0000256" key="4">
    <source>
        <dbReference type="ARBA" id="ARBA00004653"/>
    </source>
</evidence>
<feature type="transmembrane region" description="Helical" evidence="21">
    <location>
        <begin position="406"/>
        <end position="433"/>
    </location>
</feature>
<evidence type="ECO:0000313" key="23">
    <source>
        <dbReference type="EMBL" id="KAF2319870.1"/>
    </source>
</evidence>
<keyword evidence="7" id="KW-0813">Transport</keyword>
<accession>A0A6A6N2I4</accession>
<evidence type="ECO:0000256" key="10">
    <source>
        <dbReference type="ARBA" id="ARBA00022714"/>
    </source>
</evidence>
<dbReference type="PROSITE" id="PS51085">
    <property type="entry name" value="2FE2S_FER_2"/>
    <property type="match status" value="1"/>
</dbReference>
<evidence type="ECO:0000256" key="3">
    <source>
        <dbReference type="ARBA" id="ARBA00004337"/>
    </source>
</evidence>
<dbReference type="InterPro" id="IPR036010">
    <property type="entry name" value="2Fe-2S_ferredoxin-like_sf"/>
</dbReference>
<evidence type="ECO:0000256" key="18">
    <source>
        <dbReference type="ARBA" id="ARBA00023034"/>
    </source>
</evidence>
<dbReference type="InterPro" id="IPR004240">
    <property type="entry name" value="EMP70"/>
</dbReference>
<comment type="caution">
    <text evidence="23">The sequence shown here is derived from an EMBL/GenBank/DDBJ whole genome shotgun (WGS) entry which is preliminary data.</text>
</comment>
<keyword evidence="19 21" id="KW-0472">Membrane</keyword>
<dbReference type="AlphaFoldDB" id="A0A6A6N2I4"/>
<dbReference type="Pfam" id="PF00111">
    <property type="entry name" value="Fer2"/>
    <property type="match status" value="1"/>
</dbReference>